<organism evidence="7 8">
    <name type="scientific">Carboxylicivirga sediminis</name>
    <dbReference type="NCBI Taxonomy" id="2006564"/>
    <lineage>
        <taxon>Bacteria</taxon>
        <taxon>Pseudomonadati</taxon>
        <taxon>Bacteroidota</taxon>
        <taxon>Bacteroidia</taxon>
        <taxon>Marinilabiliales</taxon>
        <taxon>Marinilabiliaceae</taxon>
        <taxon>Carboxylicivirga</taxon>
    </lineage>
</organism>
<dbReference type="AlphaFoldDB" id="A0A941IZY7"/>
<dbReference type="Pfam" id="PF03544">
    <property type="entry name" value="TonB_C"/>
    <property type="match status" value="1"/>
</dbReference>
<feature type="domain" description="TonB C-terminal" evidence="6">
    <location>
        <begin position="132"/>
        <end position="212"/>
    </location>
</feature>
<dbReference type="InterPro" id="IPR006260">
    <property type="entry name" value="TonB/TolA_C"/>
</dbReference>
<evidence type="ECO:0000256" key="3">
    <source>
        <dbReference type="ARBA" id="ARBA00022989"/>
    </source>
</evidence>
<keyword evidence="5" id="KW-0732">Signal</keyword>
<dbReference type="EMBL" id="JAGTAR010000037">
    <property type="protein sequence ID" value="MBR8537689.1"/>
    <property type="molecule type" value="Genomic_DNA"/>
</dbReference>
<dbReference type="Proteomes" id="UP000679220">
    <property type="component" value="Unassembled WGS sequence"/>
</dbReference>
<evidence type="ECO:0000256" key="4">
    <source>
        <dbReference type="ARBA" id="ARBA00023136"/>
    </source>
</evidence>
<comment type="caution">
    <text evidence="7">The sequence shown here is derived from an EMBL/GenBank/DDBJ whole genome shotgun (WGS) entry which is preliminary data.</text>
</comment>
<keyword evidence="3" id="KW-1133">Transmembrane helix</keyword>
<sequence length="213" mass="24621">MKQTGWLYMCFCISLMALASTVVSAQDRELVTKERGLFKEVCWVDVNDTAIRNGQSTTYYKGKVIEQGRYLKNTRVGRWRFYNLESILDYEYDFDRNELVMMSGQDRHELKLKTPCLFMGSPLIPYLFLVNNLSYPRSAVKESIEGKVVLALRVDETGQVIGFYIAERLHPIIDRAVVEVAKTMPDKWRFIAATNMGHPVASEYHIAIEFQLE</sequence>
<dbReference type="Gene3D" id="3.30.1150.10">
    <property type="match status" value="1"/>
</dbReference>
<reference evidence="7" key="2">
    <citation type="submission" date="2021-04" db="EMBL/GenBank/DDBJ databases">
        <authorList>
            <person name="Zhang T."/>
            <person name="Zhang Y."/>
            <person name="Lu D."/>
            <person name="Zuo D."/>
            <person name="Du Z."/>
        </authorList>
    </citation>
    <scope>NUCLEOTIDE SEQUENCE</scope>
    <source>
        <strain evidence="7">JR1</strain>
    </source>
</reference>
<dbReference type="NCBIfam" id="TIGR01352">
    <property type="entry name" value="tonB_Cterm"/>
    <property type="match status" value="1"/>
</dbReference>
<evidence type="ECO:0000256" key="1">
    <source>
        <dbReference type="ARBA" id="ARBA00004167"/>
    </source>
</evidence>
<protein>
    <submittedName>
        <fullName evidence="7">TonB family protein</fullName>
    </submittedName>
</protein>
<keyword evidence="4" id="KW-0472">Membrane</keyword>
<name>A0A941IZY7_9BACT</name>
<evidence type="ECO:0000313" key="8">
    <source>
        <dbReference type="Proteomes" id="UP000679220"/>
    </source>
</evidence>
<evidence type="ECO:0000313" key="7">
    <source>
        <dbReference type="EMBL" id="MBR8537689.1"/>
    </source>
</evidence>
<keyword evidence="8" id="KW-1185">Reference proteome</keyword>
<dbReference type="GO" id="GO:0055085">
    <property type="term" value="P:transmembrane transport"/>
    <property type="evidence" value="ECO:0007669"/>
    <property type="project" value="InterPro"/>
</dbReference>
<reference evidence="7" key="1">
    <citation type="journal article" date="2018" name="Int. J. Syst. Evol. Microbiol.">
        <title>Carboxylicivirga sediminis sp. nov., isolated from coastal sediment.</title>
        <authorList>
            <person name="Wang F.Q."/>
            <person name="Ren L.H."/>
            <person name="Zou R.J."/>
            <person name="Sun Y.Z."/>
            <person name="Liu X.J."/>
            <person name="Jiang F."/>
            <person name="Liu L.J."/>
        </authorList>
    </citation>
    <scope>NUCLEOTIDE SEQUENCE</scope>
    <source>
        <strain evidence="7">JR1</strain>
    </source>
</reference>
<dbReference type="InterPro" id="IPR037682">
    <property type="entry name" value="TonB_C"/>
</dbReference>
<comment type="subcellular location">
    <subcellularLocation>
        <location evidence="1">Membrane</location>
        <topology evidence="1">Single-pass membrane protein</topology>
    </subcellularLocation>
</comment>
<dbReference type="GO" id="GO:0016020">
    <property type="term" value="C:membrane"/>
    <property type="evidence" value="ECO:0007669"/>
    <property type="project" value="UniProtKB-SubCell"/>
</dbReference>
<evidence type="ECO:0000256" key="2">
    <source>
        <dbReference type="ARBA" id="ARBA00022692"/>
    </source>
</evidence>
<feature type="chain" id="PRO_5038013474" evidence="5">
    <location>
        <begin position="26"/>
        <end position="213"/>
    </location>
</feature>
<feature type="signal peptide" evidence="5">
    <location>
        <begin position="1"/>
        <end position="25"/>
    </location>
</feature>
<gene>
    <name evidence="7" type="ORF">KDU71_19115</name>
</gene>
<proteinExistence type="predicted"/>
<evidence type="ECO:0000259" key="6">
    <source>
        <dbReference type="Pfam" id="PF03544"/>
    </source>
</evidence>
<keyword evidence="2" id="KW-0812">Transmembrane</keyword>
<dbReference type="SUPFAM" id="SSF74653">
    <property type="entry name" value="TolA/TonB C-terminal domain"/>
    <property type="match status" value="1"/>
</dbReference>
<evidence type="ECO:0000256" key="5">
    <source>
        <dbReference type="SAM" id="SignalP"/>
    </source>
</evidence>
<dbReference type="RefSeq" id="WP_212192710.1">
    <property type="nucleotide sequence ID" value="NZ_JAGTAR010000037.1"/>
</dbReference>
<accession>A0A941IZY7</accession>